<dbReference type="AlphaFoldDB" id="A0A515ERJ4"/>
<evidence type="ECO:0000313" key="2">
    <source>
        <dbReference type="EMBL" id="QDL55297.1"/>
    </source>
</evidence>
<accession>A0A515ERJ4</accession>
<keyword evidence="3" id="KW-1185">Reference proteome</keyword>
<gene>
    <name evidence="2" type="ORF">EXZ61_14600</name>
</gene>
<dbReference type="InterPro" id="IPR053802">
    <property type="entry name" value="DUF6950"/>
</dbReference>
<reference evidence="3" key="2">
    <citation type="journal article" date="2020" name="Int. J. Syst. Evol. Microbiol.">
        <title>Genomic insights into a novel species Rhodoferax aquaticus sp. nov., isolated from freshwater.</title>
        <authorList>
            <person name="Li T."/>
            <person name="Zhuo Y."/>
            <person name="Jin C.Z."/>
            <person name="Wu X."/>
            <person name="Ko S.R."/>
            <person name="Jin F.J."/>
            <person name="Ahn C.Y."/>
            <person name="Oh H.M."/>
            <person name="Lee H.G."/>
            <person name="Jin L."/>
        </authorList>
    </citation>
    <scope>NUCLEOTIDE SEQUENCE [LARGE SCALE GENOMIC DNA]</scope>
    <source>
        <strain evidence="3">Gr-4</strain>
    </source>
</reference>
<protein>
    <recommendedName>
        <fullName evidence="1">DUF6950 domain-containing protein</fullName>
    </recommendedName>
</protein>
<proteinExistence type="predicted"/>
<feature type="domain" description="DUF6950" evidence="1">
    <location>
        <begin position="4"/>
        <end position="130"/>
    </location>
</feature>
<evidence type="ECO:0000313" key="3">
    <source>
        <dbReference type="Proteomes" id="UP000317365"/>
    </source>
</evidence>
<reference evidence="3" key="1">
    <citation type="submission" date="2019-02" db="EMBL/GenBank/DDBJ databases">
        <title>Complete genome sequence of Rhodoferax sp. Gr-4.</title>
        <authorList>
            <person name="Jin L."/>
        </authorList>
    </citation>
    <scope>NUCLEOTIDE SEQUENCE [LARGE SCALE GENOMIC DNA]</scope>
    <source>
        <strain evidence="3">Gr-4</strain>
    </source>
</reference>
<sequence>MQITRRQDWPEQLAAQVAAAQRLPYQLGVHDCLRFSCQCICAMTGVDLWPSFAGYRTRREAVAVLACHGATLEAAAANIVGVQPGPVLAARRGDLVTFKDRYGEHLGVCTGSHVAVLGHAGLQLVRLDHAGLQASVRIG</sequence>
<name>A0A515ERJ4_9BURK</name>
<organism evidence="2 3">
    <name type="scientific">Rhodoferax aquaticus</name>
    <dbReference type="NCBI Taxonomy" id="2527691"/>
    <lineage>
        <taxon>Bacteria</taxon>
        <taxon>Pseudomonadati</taxon>
        <taxon>Pseudomonadota</taxon>
        <taxon>Betaproteobacteria</taxon>
        <taxon>Burkholderiales</taxon>
        <taxon>Comamonadaceae</taxon>
        <taxon>Rhodoferax</taxon>
    </lineage>
</organism>
<dbReference type="RefSeq" id="WP_425353582.1">
    <property type="nucleotide sequence ID" value="NZ_CP036282.1"/>
</dbReference>
<dbReference type="KEGG" id="rhg:EXZ61_14600"/>
<dbReference type="Proteomes" id="UP000317365">
    <property type="component" value="Chromosome"/>
</dbReference>
<dbReference type="EMBL" id="CP036282">
    <property type="protein sequence ID" value="QDL55297.1"/>
    <property type="molecule type" value="Genomic_DNA"/>
</dbReference>
<dbReference type="Pfam" id="PF22262">
    <property type="entry name" value="DUF6950"/>
    <property type="match status" value="1"/>
</dbReference>
<evidence type="ECO:0000259" key="1">
    <source>
        <dbReference type="Pfam" id="PF22262"/>
    </source>
</evidence>